<keyword evidence="1" id="KW-0472">Membrane</keyword>
<dbReference type="EMBL" id="MLQS01000019">
    <property type="protein sequence ID" value="OIJ19212.1"/>
    <property type="molecule type" value="Genomic_DNA"/>
</dbReference>
<evidence type="ECO:0000259" key="2">
    <source>
        <dbReference type="Pfam" id="PF12207"/>
    </source>
</evidence>
<feature type="domain" description="DUF3600" evidence="2">
    <location>
        <begin position="67"/>
        <end position="226"/>
    </location>
</feature>
<keyword evidence="4" id="KW-1185">Reference proteome</keyword>
<keyword evidence="1" id="KW-0812">Transmembrane</keyword>
<sequence>MNFEKTVKQSLIEKSKEVNPPQKLKQKVLNKIEMNSGLNKIKKRIVAGLIVIFLIIPTSAIAYQAYLADELYGSFENVKNHFASATIDSYMLLNAKLLQVKGELGKEEFQQFKDHLKIITGVKIDYGNQYGNIDFDLLPQDKVEEIKNAMMVVQPYFDRLNGHESSNDMLSAEEYELYIEALMTYEKILVQSGINPSKSFENTDVKPELLDQFLNARGIIKDVDNKIMTIASDSPFPIPNFSINNQNIEVDYVVLTYLGSDIHGNDSNDSEILLELAERLQPIGVTPSAIMEVTFDEQPQTIEFQIMNMQRNIYSKGSLEELQLPTEKGDYLIVLLGEWGDEKASYSFIAKVID</sequence>
<dbReference type="Gene3D" id="1.10.3950.10">
    <property type="entry name" value="putative ecf-type sigma factor negative effector from bacillus cereus"/>
    <property type="match status" value="1"/>
</dbReference>
<dbReference type="RefSeq" id="WP_071390259.1">
    <property type="nucleotide sequence ID" value="NZ_MLQS01000019.1"/>
</dbReference>
<comment type="caution">
    <text evidence="3">The sequence shown here is derived from an EMBL/GenBank/DDBJ whole genome shotgun (WGS) entry which is preliminary data.</text>
</comment>
<keyword evidence="1" id="KW-1133">Transmembrane helix</keyword>
<dbReference type="Pfam" id="PF12207">
    <property type="entry name" value="DUF3600"/>
    <property type="match status" value="1"/>
</dbReference>
<gene>
    <name evidence="3" type="ORF">BKP45_13715</name>
</gene>
<reference evidence="3 4" key="1">
    <citation type="submission" date="2016-10" db="EMBL/GenBank/DDBJ databases">
        <title>Draft genome sequences of four alkaliphilic bacteria belonging to the Anaerobacillus genus.</title>
        <authorList>
            <person name="Bassil N.M."/>
            <person name="Lloyd J.R."/>
        </authorList>
    </citation>
    <scope>NUCLEOTIDE SEQUENCE [LARGE SCALE GENOMIC DNA]</scope>
    <source>
        <strain evidence="3 4">DSM 22531</strain>
    </source>
</reference>
<proteinExistence type="predicted"/>
<evidence type="ECO:0000313" key="3">
    <source>
        <dbReference type="EMBL" id="OIJ19212.1"/>
    </source>
</evidence>
<dbReference type="AlphaFoldDB" id="A0A1S2M372"/>
<accession>A0A1S2M372</accession>
<evidence type="ECO:0000313" key="4">
    <source>
        <dbReference type="Proteomes" id="UP000180057"/>
    </source>
</evidence>
<dbReference type="Proteomes" id="UP000180057">
    <property type="component" value="Unassembled WGS sequence"/>
</dbReference>
<dbReference type="InterPro" id="IPR038267">
    <property type="entry name" value="ECF_sigma_eff"/>
</dbReference>
<dbReference type="InterPro" id="IPR022019">
    <property type="entry name" value="DUF3600"/>
</dbReference>
<organism evidence="3 4">
    <name type="scientific">Anaerobacillus alkalidiazotrophicus</name>
    <dbReference type="NCBI Taxonomy" id="472963"/>
    <lineage>
        <taxon>Bacteria</taxon>
        <taxon>Bacillati</taxon>
        <taxon>Bacillota</taxon>
        <taxon>Bacilli</taxon>
        <taxon>Bacillales</taxon>
        <taxon>Bacillaceae</taxon>
        <taxon>Anaerobacillus</taxon>
    </lineage>
</organism>
<name>A0A1S2M372_9BACI</name>
<protein>
    <recommendedName>
        <fullName evidence="2">DUF3600 domain-containing protein</fullName>
    </recommendedName>
</protein>
<dbReference type="OrthoDB" id="2731598at2"/>
<evidence type="ECO:0000256" key="1">
    <source>
        <dbReference type="SAM" id="Phobius"/>
    </source>
</evidence>
<feature type="transmembrane region" description="Helical" evidence="1">
    <location>
        <begin position="45"/>
        <end position="66"/>
    </location>
</feature>